<dbReference type="InterPro" id="IPR011059">
    <property type="entry name" value="Metal-dep_hydrolase_composite"/>
</dbReference>
<feature type="domain" description="Amidohydrolase-related" evidence="3">
    <location>
        <begin position="66"/>
        <end position="447"/>
    </location>
</feature>
<dbReference type="SUPFAM" id="SSF51338">
    <property type="entry name" value="Composite domain of metallo-dependent hydrolases"/>
    <property type="match status" value="1"/>
</dbReference>
<dbReference type="AlphaFoldDB" id="A0A940S6N4"/>
<dbReference type="Proteomes" id="UP000677537">
    <property type="component" value="Unassembled WGS sequence"/>
</dbReference>
<accession>A0A940S6N4</accession>
<dbReference type="PANTHER" id="PTHR43794">
    <property type="entry name" value="AMINOHYDROLASE SSNA-RELATED"/>
    <property type="match status" value="1"/>
</dbReference>
<dbReference type="InterPro" id="IPR050287">
    <property type="entry name" value="MTA/SAH_deaminase"/>
</dbReference>
<evidence type="ECO:0000259" key="3">
    <source>
        <dbReference type="Pfam" id="PF01979"/>
    </source>
</evidence>
<dbReference type="Gene3D" id="3.20.20.140">
    <property type="entry name" value="Metal-dependent hydrolases"/>
    <property type="match status" value="1"/>
</dbReference>
<dbReference type="RefSeq" id="WP_209376512.1">
    <property type="nucleotide sequence ID" value="NZ_JAGIZA010000020.1"/>
</dbReference>
<name>A0A940S6N4_9PROT</name>
<reference evidence="4" key="1">
    <citation type="submission" date="2021-03" db="EMBL/GenBank/DDBJ databases">
        <authorList>
            <person name="So Y."/>
        </authorList>
    </citation>
    <scope>NUCLEOTIDE SEQUENCE</scope>
    <source>
        <strain evidence="4">SG15</strain>
    </source>
</reference>
<keyword evidence="5" id="KW-1185">Reference proteome</keyword>
<comment type="similarity">
    <text evidence="1">Belongs to the metallo-dependent hydrolases superfamily. ATZ/TRZ family.</text>
</comment>
<evidence type="ECO:0000313" key="4">
    <source>
        <dbReference type="EMBL" id="MBP0495716.1"/>
    </source>
</evidence>
<organism evidence="4 5">
    <name type="scientific">Roseomonas indoligenes</name>
    <dbReference type="NCBI Taxonomy" id="2820811"/>
    <lineage>
        <taxon>Bacteria</taxon>
        <taxon>Pseudomonadati</taxon>
        <taxon>Pseudomonadota</taxon>
        <taxon>Alphaproteobacteria</taxon>
        <taxon>Acetobacterales</taxon>
        <taxon>Roseomonadaceae</taxon>
        <taxon>Roseomonas</taxon>
    </lineage>
</organism>
<dbReference type="Gene3D" id="2.30.40.10">
    <property type="entry name" value="Urease, subunit C, domain 1"/>
    <property type="match status" value="1"/>
</dbReference>
<gene>
    <name evidence="4" type="ORF">J5Y10_23230</name>
</gene>
<dbReference type="EMBL" id="JAGIZA010000020">
    <property type="protein sequence ID" value="MBP0495716.1"/>
    <property type="molecule type" value="Genomic_DNA"/>
</dbReference>
<evidence type="ECO:0000256" key="2">
    <source>
        <dbReference type="ARBA" id="ARBA00022801"/>
    </source>
</evidence>
<keyword evidence="2" id="KW-0378">Hydrolase</keyword>
<evidence type="ECO:0000313" key="5">
    <source>
        <dbReference type="Proteomes" id="UP000677537"/>
    </source>
</evidence>
<protein>
    <submittedName>
        <fullName evidence="4">Amidohydrolase family protein</fullName>
    </submittedName>
</protein>
<dbReference type="PANTHER" id="PTHR43794:SF11">
    <property type="entry name" value="AMIDOHYDROLASE-RELATED DOMAIN-CONTAINING PROTEIN"/>
    <property type="match status" value="1"/>
</dbReference>
<dbReference type="SUPFAM" id="SSF51556">
    <property type="entry name" value="Metallo-dependent hydrolases"/>
    <property type="match status" value="1"/>
</dbReference>
<dbReference type="GO" id="GO:0016810">
    <property type="term" value="F:hydrolase activity, acting on carbon-nitrogen (but not peptide) bonds"/>
    <property type="evidence" value="ECO:0007669"/>
    <property type="project" value="InterPro"/>
</dbReference>
<proteinExistence type="inferred from homology"/>
<dbReference type="Pfam" id="PF01979">
    <property type="entry name" value="Amidohydro_1"/>
    <property type="match status" value="1"/>
</dbReference>
<dbReference type="InterPro" id="IPR006680">
    <property type="entry name" value="Amidohydro-rel"/>
</dbReference>
<dbReference type="InterPro" id="IPR032466">
    <property type="entry name" value="Metal_Hydrolase"/>
</dbReference>
<evidence type="ECO:0000256" key="1">
    <source>
        <dbReference type="ARBA" id="ARBA00006745"/>
    </source>
</evidence>
<comment type="caution">
    <text evidence="4">The sequence shown here is derived from an EMBL/GenBank/DDBJ whole genome shotgun (WGS) entry which is preliminary data.</text>
</comment>
<sequence>MDTTLLPEGTTLLIAGARVLLPDADWHAPGTADIAIGGDRILGIAGRFAPRPGEAPPETLDARGHLVMPGFVNAHYHSHDVLAKGTLEEVPLEQWRLYALPAQYPPRSVAEVRARTMLGALECLRSGMTTVQDMLTLYPFDPAHLDTVIRTYEELGIRVVFSLQYGDRKGLDTVPFWKEIFPPELHPLLSSAAEPEKNFDLLSYFEENCLKAPARSTVHWALGPSAPERCTPGLMARTTDLAKRYDLPVYSHIYESKGMALQARHELGQYGGSLIRRLHAEGALGPHMNFAHSVWLAPDEIEILAETGAGTVLNPQGNLKMKCGIPPIRGLMNAGVRIGLGCDNCSCSDAQNMFVAMKLFSLLSTVSDVIKGPPPAMPALRAATEGGADGARLGHLIGRIAPGYKADLTVIDLADPSFVPMNSMVRQLVNVEAGRAVRHVMVDGKWVLKDRRVTTVDERAIFEEVAAVMPTFRQDFAEITARVARLQPWLDQAQARMDASDVGIQRLPQLS</sequence>